<feature type="domain" description="ABC transmembrane type-1" evidence="8">
    <location>
        <begin position="346"/>
        <end position="551"/>
    </location>
</feature>
<feature type="transmembrane region" description="Helical" evidence="7">
    <location>
        <begin position="425"/>
        <end position="450"/>
    </location>
</feature>
<dbReference type="GO" id="GO:0055085">
    <property type="term" value="P:transmembrane transport"/>
    <property type="evidence" value="ECO:0007669"/>
    <property type="project" value="InterPro"/>
</dbReference>
<feature type="transmembrane region" description="Helical" evidence="7">
    <location>
        <begin position="306"/>
        <end position="330"/>
    </location>
</feature>
<organism evidence="9 10">
    <name type="scientific">Synechococcus elongatus PCC 11801</name>
    <dbReference type="NCBI Taxonomy" id="2219813"/>
    <lineage>
        <taxon>Bacteria</taxon>
        <taxon>Bacillati</taxon>
        <taxon>Cyanobacteriota</taxon>
        <taxon>Cyanophyceae</taxon>
        <taxon>Synechococcales</taxon>
        <taxon>Synechococcaceae</taxon>
        <taxon>Synechococcus</taxon>
    </lineage>
</organism>
<dbReference type="CDD" id="cd06261">
    <property type="entry name" value="TM_PBP2"/>
    <property type="match status" value="2"/>
</dbReference>
<feature type="domain" description="ABC transmembrane type-1" evidence="8">
    <location>
        <begin position="68"/>
        <end position="278"/>
    </location>
</feature>
<dbReference type="SUPFAM" id="SSF161098">
    <property type="entry name" value="MetI-like"/>
    <property type="match status" value="2"/>
</dbReference>
<dbReference type="AlphaFoldDB" id="A0AAN1UV38"/>
<dbReference type="GO" id="GO:0005886">
    <property type="term" value="C:plasma membrane"/>
    <property type="evidence" value="ECO:0007669"/>
    <property type="project" value="UniProtKB-SubCell"/>
</dbReference>
<comment type="similarity">
    <text evidence="7">Belongs to the binding-protein-dependent transport system permease family.</text>
</comment>
<reference evidence="9 10" key="1">
    <citation type="journal article" date="2018" name="Sci. Rep.">
        <title>Genome Features and Biochemical Characteristics of a Robust, Fast Growing and Naturally Transformable Cyanobacterium Synechococcus elongatus PCC 11801 Isolated from India.</title>
        <authorList>
            <person name="Jaiswal D."/>
            <person name="Sengupta A."/>
            <person name="Sohoni S."/>
            <person name="Sengupta S."/>
            <person name="Phadnavis A.G."/>
            <person name="Pakrasi H.B."/>
            <person name="Wangikar P.P."/>
        </authorList>
    </citation>
    <scope>NUCLEOTIDE SEQUENCE [LARGE SCALE GENOMIC DNA]</scope>
    <source>
        <strain evidence="9 10">PCC 11801</strain>
    </source>
</reference>
<evidence type="ECO:0000313" key="10">
    <source>
        <dbReference type="Proteomes" id="UP000267249"/>
    </source>
</evidence>
<sequence length="568" mass="61495">MSAVSSPTAVTPPPQHWPTLMARRGRTALTLGLALLVAAPILVILASLFTQQSEVWAHLAATVLPEYVRHSLVLLFGVGFGVAVIGTATAWLVTACRFPGSRWLQWGLLLPLATPTYLLAYTLSDFLDYYGPVQGLLRDLFGWSSSQDYWFPSIRSLPGAVLLFSLTLYPYVYLLARSSFLEQSHCTVEAARSLGCSPWQSFWRVALPLARPAIAAGMALALMETLNDFGAVQYLGVNTFTTGIYRTWLGLGDRPAATQLSAVLLLFIAVLLILEWMSRRQARFYEAGSRYAEAPVYQLRGWRAGLAAIICLVPVLLGLVLPVGILLELAIHYSEEGSTDNLLDLTRHSLLLAGITAILATFLGLTVSYGQRLQKSWLIQLAVRTASLGYAIPGSVLAVGILLALGGLDQGLTALSDRLGGTAPILLTGTLVGLVFAYLVRFLAIAFSGIESSLAKIRPSYDEAARSLGESSSGVLRRIHLPLLSGGLLSVSMLVFVDVMKELPATLVMRPFNFDTLAVRVYQYASDERLAEAALPALMILAAGLLPVILISRQVTQSAVRRPRLDPD</sequence>
<proteinExistence type="inferred from homology"/>
<keyword evidence="5 7" id="KW-1133">Transmembrane helix</keyword>
<evidence type="ECO:0000256" key="2">
    <source>
        <dbReference type="ARBA" id="ARBA00022448"/>
    </source>
</evidence>
<feature type="transmembrane region" description="Helical" evidence="7">
    <location>
        <begin position="256"/>
        <end position="274"/>
    </location>
</feature>
<feature type="transmembrane region" description="Helical" evidence="7">
    <location>
        <begin position="70"/>
        <end position="94"/>
    </location>
</feature>
<dbReference type="InterPro" id="IPR000515">
    <property type="entry name" value="MetI-like"/>
</dbReference>
<evidence type="ECO:0000313" key="9">
    <source>
        <dbReference type="EMBL" id="AZB73228.2"/>
    </source>
</evidence>
<dbReference type="RefSeq" id="WP_261789835.1">
    <property type="nucleotide sequence ID" value="NZ_CP030139.2"/>
</dbReference>
<dbReference type="PANTHER" id="PTHR30183">
    <property type="entry name" value="MOLYBDENUM TRANSPORT SYSTEM PERMEASE PROTEIN MODB"/>
    <property type="match status" value="1"/>
</dbReference>
<accession>A0AAN1UV38</accession>
<dbReference type="FunFam" id="1.10.3720.10:FF:000088">
    <property type="entry name" value="Iron(III) ABC transporter, permease protein"/>
    <property type="match status" value="1"/>
</dbReference>
<dbReference type="InterPro" id="IPR035906">
    <property type="entry name" value="MetI-like_sf"/>
</dbReference>
<feature type="transmembrane region" description="Helical" evidence="7">
    <location>
        <begin position="106"/>
        <end position="123"/>
    </location>
</feature>
<keyword evidence="6 7" id="KW-0472">Membrane</keyword>
<feature type="transmembrane region" description="Helical" evidence="7">
    <location>
        <begin position="202"/>
        <end position="223"/>
    </location>
</feature>
<keyword evidence="2 7" id="KW-0813">Transport</keyword>
<feature type="transmembrane region" description="Helical" evidence="7">
    <location>
        <begin position="381"/>
        <end position="405"/>
    </location>
</feature>
<dbReference type="Proteomes" id="UP000267249">
    <property type="component" value="Chromosome"/>
</dbReference>
<evidence type="ECO:0000259" key="8">
    <source>
        <dbReference type="PROSITE" id="PS50928"/>
    </source>
</evidence>
<dbReference type="Gene3D" id="1.10.3720.10">
    <property type="entry name" value="MetI-like"/>
    <property type="match status" value="2"/>
</dbReference>
<gene>
    <name evidence="9" type="ORF">DOP62_11330</name>
</gene>
<keyword evidence="4 7" id="KW-0812">Transmembrane</keyword>
<evidence type="ECO:0000256" key="4">
    <source>
        <dbReference type="ARBA" id="ARBA00022692"/>
    </source>
</evidence>
<feature type="transmembrane region" description="Helical" evidence="7">
    <location>
        <begin position="350"/>
        <end position="369"/>
    </location>
</feature>
<feature type="transmembrane region" description="Helical" evidence="7">
    <location>
        <begin position="157"/>
        <end position="176"/>
    </location>
</feature>
<dbReference type="PANTHER" id="PTHR30183:SF2">
    <property type="entry name" value="IRON UTILIZATION PROTEIN"/>
    <property type="match status" value="1"/>
</dbReference>
<dbReference type="Pfam" id="PF00528">
    <property type="entry name" value="BPD_transp_1"/>
    <property type="match status" value="2"/>
</dbReference>
<dbReference type="EMBL" id="CP030139">
    <property type="protein sequence ID" value="AZB73228.2"/>
    <property type="molecule type" value="Genomic_DNA"/>
</dbReference>
<dbReference type="PROSITE" id="PS50928">
    <property type="entry name" value="ABC_TM1"/>
    <property type="match status" value="2"/>
</dbReference>
<feature type="transmembrane region" description="Helical" evidence="7">
    <location>
        <begin position="481"/>
        <end position="500"/>
    </location>
</feature>
<comment type="subcellular location">
    <subcellularLocation>
        <location evidence="1 7">Cell membrane</location>
        <topology evidence="1 7">Multi-pass membrane protein</topology>
    </subcellularLocation>
</comment>
<evidence type="ECO:0000256" key="6">
    <source>
        <dbReference type="ARBA" id="ARBA00023136"/>
    </source>
</evidence>
<name>A0AAN1UV38_SYNEL</name>
<keyword evidence="3" id="KW-1003">Cell membrane</keyword>
<feature type="transmembrane region" description="Helical" evidence="7">
    <location>
        <begin position="533"/>
        <end position="552"/>
    </location>
</feature>
<evidence type="ECO:0000256" key="1">
    <source>
        <dbReference type="ARBA" id="ARBA00004651"/>
    </source>
</evidence>
<evidence type="ECO:0000256" key="5">
    <source>
        <dbReference type="ARBA" id="ARBA00022989"/>
    </source>
</evidence>
<protein>
    <submittedName>
        <fullName evidence="9">Iron ABC transporter permease</fullName>
    </submittedName>
</protein>
<evidence type="ECO:0000256" key="7">
    <source>
        <dbReference type="RuleBase" id="RU363032"/>
    </source>
</evidence>
<feature type="transmembrane region" description="Helical" evidence="7">
    <location>
        <begin position="28"/>
        <end position="50"/>
    </location>
</feature>
<evidence type="ECO:0000256" key="3">
    <source>
        <dbReference type="ARBA" id="ARBA00022475"/>
    </source>
</evidence>